<dbReference type="AlphaFoldDB" id="A0AAD7V693"/>
<proteinExistence type="predicted"/>
<name>A0AAD7V693_9FUNG</name>
<dbReference type="GO" id="GO:0005886">
    <property type="term" value="C:plasma membrane"/>
    <property type="evidence" value="ECO:0007669"/>
    <property type="project" value="UniProtKB-SubCell"/>
</dbReference>
<evidence type="ECO:0000256" key="5">
    <source>
        <dbReference type="ARBA" id="ARBA00022679"/>
    </source>
</evidence>
<dbReference type="GO" id="GO:0004100">
    <property type="term" value="F:chitin synthase activity"/>
    <property type="evidence" value="ECO:0007669"/>
    <property type="project" value="UniProtKB-EC"/>
</dbReference>
<dbReference type="InterPro" id="IPR029044">
    <property type="entry name" value="Nucleotide-diphossugar_trans"/>
</dbReference>
<keyword evidence="14" id="KW-1185">Reference proteome</keyword>
<dbReference type="EC" id="2.4.1.16" evidence="2"/>
<dbReference type="RefSeq" id="XP_058344730.1">
    <property type="nucleotide sequence ID" value="XM_058484469.1"/>
</dbReference>
<dbReference type="EMBL" id="JARTCD010000016">
    <property type="protein sequence ID" value="KAJ8659817.1"/>
    <property type="molecule type" value="Genomic_DNA"/>
</dbReference>
<evidence type="ECO:0000256" key="1">
    <source>
        <dbReference type="ARBA" id="ARBA00004651"/>
    </source>
</evidence>
<dbReference type="InterPro" id="IPR054295">
    <property type="entry name" value="CHS4-like_dom"/>
</dbReference>
<evidence type="ECO:0000256" key="7">
    <source>
        <dbReference type="ARBA" id="ARBA00022989"/>
    </source>
</evidence>
<evidence type="ECO:0000256" key="6">
    <source>
        <dbReference type="ARBA" id="ARBA00022692"/>
    </source>
</evidence>
<comment type="subcellular location">
    <subcellularLocation>
        <location evidence="1">Cell membrane</location>
        <topology evidence="1">Multi-pass membrane protein</topology>
    </subcellularLocation>
</comment>
<evidence type="ECO:0000256" key="11">
    <source>
        <dbReference type="SAM" id="Phobius"/>
    </source>
</evidence>
<feature type="transmembrane region" description="Helical" evidence="11">
    <location>
        <begin position="1035"/>
        <end position="1059"/>
    </location>
</feature>
<evidence type="ECO:0000256" key="9">
    <source>
        <dbReference type="ARBA" id="ARBA00023180"/>
    </source>
</evidence>
<evidence type="ECO:0000256" key="10">
    <source>
        <dbReference type="SAM" id="MobiDB-lite"/>
    </source>
</evidence>
<dbReference type="PANTHER" id="PTHR22914">
    <property type="entry name" value="CHITIN SYNTHASE"/>
    <property type="match status" value="1"/>
</dbReference>
<keyword evidence="7 11" id="KW-1133">Transmembrane helix</keyword>
<feature type="region of interest" description="Disordered" evidence="10">
    <location>
        <begin position="1"/>
        <end position="100"/>
    </location>
</feature>
<dbReference type="GO" id="GO:0030428">
    <property type="term" value="C:cell septum"/>
    <property type="evidence" value="ECO:0007669"/>
    <property type="project" value="TreeGrafter"/>
</dbReference>
<evidence type="ECO:0000256" key="3">
    <source>
        <dbReference type="ARBA" id="ARBA00022475"/>
    </source>
</evidence>
<dbReference type="GeneID" id="83211823"/>
<feature type="transmembrane region" description="Helical" evidence="11">
    <location>
        <begin position="391"/>
        <end position="418"/>
    </location>
</feature>
<dbReference type="Proteomes" id="UP001234581">
    <property type="component" value="Unassembled WGS sequence"/>
</dbReference>
<keyword evidence="9" id="KW-0325">Glycoprotein</keyword>
<protein>
    <recommendedName>
        <fullName evidence="2">chitin synthase</fullName>
        <ecNumber evidence="2">2.4.1.16</ecNumber>
    </recommendedName>
</protein>
<feature type="transmembrane region" description="Helical" evidence="11">
    <location>
        <begin position="1009"/>
        <end position="1028"/>
    </location>
</feature>
<feature type="transmembrane region" description="Helical" evidence="11">
    <location>
        <begin position="146"/>
        <end position="166"/>
    </location>
</feature>
<sequence>MPSENRPSSSSPPQQQQQQPQQQQQQPQQPQPQHPIEQQSNSHDNLHVDTSLPETSTPSFNDNEKSQPLYERPRYLTVPLTGKGDDEDDDIAKQKQKHMGRYQRRSRLPGCWVLASWVMTWWIPTPLMRLAGIKDKYSQQAWREKVTLVMIIVVLCFAVGFLTFGFNATICGRQPTRIRPTGVNEDQIIISGRVFNVNSFQHATPYPGIPGSGDLLEMGYGGRDLSFMFQTVNYHCKGIFQPIQPDDPQGNVINYFPCVPFDRNNPRINGTDNPKRDGCHVSSKSRRALRKLHVAGDIYYNWTDIQKPGTSLVAFNGNVLDLSRLNYLTPNIPLPMEIAQIFGPGSAFIGRDATYWLSTTADRLIIGKCLTDILKVGVLDTRSTGCIISDIVLWVSLTVILGVVLIRFFLALIFGWFISWKIGSIREETAEERRQRQEAVAQWEMDNAEHMHYQRRQSISSMEDIPGSSSTTTTHHMGHQDYYGGLNNNSVGSMRSASNKPMRRFFPTTSRFTQPSPRNNSSMSFFPAGSASTESMMMATPKSFSRRSVMSPAVGSAQHDNNYVLDSEFFSELQSTGRLQRDAQADAMAQQEHRFNFDLLYTFMVVTCYSEGEDGLRTTLDSLANTEYPSTHKVLLVICDGIITGSGNTMSTPDIALSMMKDDLIPRDRVRPVSYVAIADGTKRHNMAKVYAGYYKYNEDPEKTPAPIPVEEQQRVPMIVIAKCGTPAEKKEKKPGNRGKRDSQVILMNTMQKIFYQDRMCELEFQFCKAVAKLVDRHPARFQCCLMVDADTKVYPDSLARMVATMSRDPTIMGLCGETRIANKADSWVTSIQVFEYYISHHMSKAFESIFGGVTCLPGCFCMYRIIAPKNGQYVPIICSTDIVESYCENVVDTLHKKNLLLLGEDRYLTTLMLRTFPKRKMVFVPQAVCKTVVPDTFSVLLSQRRRWINSTVHNLMELVLIRDLCGTFCFSMQFVVFMELVGTVVLPAAISFTLYLIIISFFVTPVPIIPLLLLAAILGLPAVLISLTTRKMVYVGWMCVYLFSLPIWNFLLPAYAYWNFDDFSWGETRRVEGAVKGQQEDHGRREGKFDGKEIVMRKFDEWAMHDRRAMEEQANSSTHVRNYPAIYYGH</sequence>
<accession>A0AAD7V693</accession>
<organism evidence="13 14">
    <name type="scientific">Lichtheimia ornata</name>
    <dbReference type="NCBI Taxonomy" id="688661"/>
    <lineage>
        <taxon>Eukaryota</taxon>
        <taxon>Fungi</taxon>
        <taxon>Fungi incertae sedis</taxon>
        <taxon>Mucoromycota</taxon>
        <taxon>Mucoromycotina</taxon>
        <taxon>Mucoromycetes</taxon>
        <taxon>Mucorales</taxon>
        <taxon>Lichtheimiaceae</taxon>
        <taxon>Lichtheimia</taxon>
    </lineage>
</organism>
<dbReference type="Pfam" id="PF03142">
    <property type="entry name" value="Chitin_synth_2"/>
    <property type="match status" value="1"/>
</dbReference>
<dbReference type="Pfam" id="PF22997">
    <property type="entry name" value="CHS4"/>
    <property type="match status" value="1"/>
</dbReference>
<keyword evidence="6 11" id="KW-0812">Transmembrane</keyword>
<feature type="domain" description="Chitin synthase 4-like" evidence="12">
    <location>
        <begin position="298"/>
        <end position="378"/>
    </location>
</feature>
<dbReference type="CDD" id="cd04190">
    <property type="entry name" value="Chitin_synth_C"/>
    <property type="match status" value="1"/>
</dbReference>
<dbReference type="GO" id="GO:0006031">
    <property type="term" value="P:chitin biosynthetic process"/>
    <property type="evidence" value="ECO:0007669"/>
    <property type="project" value="TreeGrafter"/>
</dbReference>
<gene>
    <name evidence="13" type="ORF">O0I10_004410</name>
</gene>
<dbReference type="PANTHER" id="PTHR22914:SF16">
    <property type="entry name" value="CHITIN SYNTHASE 3"/>
    <property type="match status" value="1"/>
</dbReference>
<keyword evidence="4" id="KW-0328">Glycosyltransferase</keyword>
<keyword evidence="5" id="KW-0808">Transferase</keyword>
<evidence type="ECO:0000256" key="2">
    <source>
        <dbReference type="ARBA" id="ARBA00012543"/>
    </source>
</evidence>
<feature type="compositionally biased region" description="Polar residues" evidence="10">
    <location>
        <begin position="52"/>
        <end position="61"/>
    </location>
</feature>
<evidence type="ECO:0000259" key="12">
    <source>
        <dbReference type="Pfam" id="PF22997"/>
    </source>
</evidence>
<dbReference type="SUPFAM" id="SSF53448">
    <property type="entry name" value="Nucleotide-diphospho-sugar transferases"/>
    <property type="match status" value="1"/>
</dbReference>
<comment type="caution">
    <text evidence="13">The sequence shown here is derived from an EMBL/GenBank/DDBJ whole genome shotgun (WGS) entry which is preliminary data.</text>
</comment>
<evidence type="ECO:0000256" key="8">
    <source>
        <dbReference type="ARBA" id="ARBA00023136"/>
    </source>
</evidence>
<keyword evidence="8 11" id="KW-0472">Membrane</keyword>
<feature type="transmembrane region" description="Helical" evidence="11">
    <location>
        <begin position="981"/>
        <end position="1003"/>
    </location>
</feature>
<feature type="compositionally biased region" description="Low complexity" evidence="10">
    <location>
        <begin position="7"/>
        <end position="28"/>
    </location>
</feature>
<evidence type="ECO:0000313" key="13">
    <source>
        <dbReference type="EMBL" id="KAJ8659817.1"/>
    </source>
</evidence>
<dbReference type="InterPro" id="IPR004835">
    <property type="entry name" value="Chitin_synth"/>
</dbReference>
<reference evidence="13 14" key="1">
    <citation type="submission" date="2023-03" db="EMBL/GenBank/DDBJ databases">
        <title>Genome sequence of Lichtheimia ornata CBS 291.66.</title>
        <authorList>
            <person name="Mohabir J.T."/>
            <person name="Shea T.P."/>
            <person name="Kurbessoian T."/>
            <person name="Berby B."/>
            <person name="Fontaine J."/>
            <person name="Livny J."/>
            <person name="Gnirke A."/>
            <person name="Stajich J.E."/>
            <person name="Cuomo C.A."/>
        </authorList>
    </citation>
    <scope>NUCLEOTIDE SEQUENCE [LARGE SCALE GENOMIC DNA]</scope>
    <source>
        <strain evidence="13">CBS 291.66</strain>
    </source>
</reference>
<feature type="transmembrane region" description="Helical" evidence="11">
    <location>
        <begin position="107"/>
        <end position="125"/>
    </location>
</feature>
<keyword evidence="3" id="KW-1003">Cell membrane</keyword>
<evidence type="ECO:0000313" key="14">
    <source>
        <dbReference type="Proteomes" id="UP001234581"/>
    </source>
</evidence>
<evidence type="ECO:0000256" key="4">
    <source>
        <dbReference type="ARBA" id="ARBA00022676"/>
    </source>
</evidence>